<evidence type="ECO:0000256" key="1">
    <source>
        <dbReference type="ARBA" id="ARBA00022679"/>
    </source>
</evidence>
<dbReference type="GO" id="GO:0009103">
    <property type="term" value="P:lipopolysaccharide biosynthetic process"/>
    <property type="evidence" value="ECO:0007669"/>
    <property type="project" value="TreeGrafter"/>
</dbReference>
<sequence>MRVLFVNRADADTRPGGDTVQMHETAKGLRRMGVEVEERLGPQSEEAYGGYDVVHLFNLQTPEFTLVEAEKAKSAGRKLAVSTIYWDFSGELLLAQSARWARIASLTGRPAALWAARKWSAKHAAEPRRQVSRIIELADVLLPNSQEEAVHLRRLTPSLRTVAVVPNGIDADRFDPTRVLDLPKWAKDRGVESGAYLLVAARVDPHKNQVTFCRALRGFSSPIVLAGQVTDANLVRECEESGAIFVGSLSGDELVASYSHAKVHALPSFRETPGLASLEAAAMGCAIVSTDVGSAREYFGDEADYCSPHSADSMRIAVASAWGAGAPVGLSARIREKYTWDAAAKATLAAYERL</sequence>
<dbReference type="RefSeq" id="WP_025226087.1">
    <property type="nucleotide sequence ID" value="NZ_CP007139.1"/>
</dbReference>
<gene>
    <name evidence="3" type="ORF">OP10G_1969</name>
</gene>
<dbReference type="PANTHER" id="PTHR46401">
    <property type="entry name" value="GLYCOSYLTRANSFERASE WBBK-RELATED"/>
    <property type="match status" value="1"/>
</dbReference>
<reference evidence="3 4" key="1">
    <citation type="journal article" date="2014" name="PLoS ONE">
        <title>The first complete genome sequence of the class fimbriimonadia in the phylum armatimonadetes.</title>
        <authorList>
            <person name="Hu Z.Y."/>
            <person name="Wang Y.Z."/>
            <person name="Im W.T."/>
            <person name="Wang S.Y."/>
            <person name="Zhao G.P."/>
            <person name="Zheng H.J."/>
            <person name="Quan Z.X."/>
        </authorList>
    </citation>
    <scope>NUCLEOTIDE SEQUENCE [LARGE SCALE GENOMIC DNA]</scope>
    <source>
        <strain evidence="3">Gsoil 348</strain>
    </source>
</reference>
<dbReference type="AlphaFoldDB" id="A0A068NPN3"/>
<protein>
    <submittedName>
        <fullName evidence="3">Group 1 glycosyl transferase</fullName>
    </submittedName>
</protein>
<keyword evidence="1 3" id="KW-0808">Transferase</keyword>
<evidence type="ECO:0000313" key="4">
    <source>
        <dbReference type="Proteomes" id="UP000027982"/>
    </source>
</evidence>
<feature type="domain" description="Glycosyl transferase family 1" evidence="2">
    <location>
        <begin position="192"/>
        <end position="309"/>
    </location>
</feature>
<proteinExistence type="predicted"/>
<name>A0A068NPN3_FIMGI</name>
<dbReference type="EMBL" id="CP007139">
    <property type="protein sequence ID" value="AIE85337.1"/>
    <property type="molecule type" value="Genomic_DNA"/>
</dbReference>
<dbReference type="Gene3D" id="3.40.50.2000">
    <property type="entry name" value="Glycogen Phosphorylase B"/>
    <property type="match status" value="2"/>
</dbReference>
<dbReference type="SUPFAM" id="SSF53756">
    <property type="entry name" value="UDP-Glycosyltransferase/glycogen phosphorylase"/>
    <property type="match status" value="1"/>
</dbReference>
<dbReference type="eggNOG" id="COG0438">
    <property type="taxonomic scope" value="Bacteria"/>
</dbReference>
<accession>A0A068NPN3</accession>
<dbReference type="KEGG" id="fgi:OP10G_1969"/>
<dbReference type="STRING" id="661478.OP10G_1969"/>
<dbReference type="OrthoDB" id="9767517at2"/>
<dbReference type="Proteomes" id="UP000027982">
    <property type="component" value="Chromosome"/>
</dbReference>
<organism evidence="3 4">
    <name type="scientific">Fimbriimonas ginsengisoli Gsoil 348</name>
    <dbReference type="NCBI Taxonomy" id="661478"/>
    <lineage>
        <taxon>Bacteria</taxon>
        <taxon>Bacillati</taxon>
        <taxon>Armatimonadota</taxon>
        <taxon>Fimbriimonadia</taxon>
        <taxon>Fimbriimonadales</taxon>
        <taxon>Fimbriimonadaceae</taxon>
        <taxon>Fimbriimonas</taxon>
    </lineage>
</organism>
<dbReference type="InterPro" id="IPR001296">
    <property type="entry name" value="Glyco_trans_1"/>
</dbReference>
<evidence type="ECO:0000259" key="2">
    <source>
        <dbReference type="Pfam" id="PF00534"/>
    </source>
</evidence>
<dbReference type="CDD" id="cd03801">
    <property type="entry name" value="GT4_PimA-like"/>
    <property type="match status" value="1"/>
</dbReference>
<keyword evidence="4" id="KW-1185">Reference proteome</keyword>
<dbReference type="PANTHER" id="PTHR46401:SF2">
    <property type="entry name" value="GLYCOSYLTRANSFERASE WBBK-RELATED"/>
    <property type="match status" value="1"/>
</dbReference>
<evidence type="ECO:0000313" key="3">
    <source>
        <dbReference type="EMBL" id="AIE85337.1"/>
    </source>
</evidence>
<dbReference type="Pfam" id="PF00534">
    <property type="entry name" value="Glycos_transf_1"/>
    <property type="match status" value="1"/>
</dbReference>
<dbReference type="HOGENOM" id="CLU_061541_0_0_0"/>
<dbReference type="GO" id="GO:0016757">
    <property type="term" value="F:glycosyltransferase activity"/>
    <property type="evidence" value="ECO:0007669"/>
    <property type="project" value="InterPro"/>
</dbReference>